<dbReference type="GO" id="GO:0046872">
    <property type="term" value="F:metal ion binding"/>
    <property type="evidence" value="ECO:0007669"/>
    <property type="project" value="InterPro"/>
</dbReference>
<keyword evidence="4" id="KW-1185">Reference proteome</keyword>
<evidence type="ECO:0000313" key="4">
    <source>
        <dbReference type="Proteomes" id="UP000009138"/>
    </source>
</evidence>
<dbReference type="InterPro" id="IPR011761">
    <property type="entry name" value="ATP-grasp"/>
</dbReference>
<keyword evidence="1" id="KW-0067">ATP-binding</keyword>
<evidence type="ECO:0000259" key="2">
    <source>
        <dbReference type="PROSITE" id="PS50975"/>
    </source>
</evidence>
<dbReference type="STRING" id="246409.I1CBR8"/>
<dbReference type="OMA" id="EQPNEQH"/>
<dbReference type="GO" id="GO:0005524">
    <property type="term" value="F:ATP binding"/>
    <property type="evidence" value="ECO:0007669"/>
    <property type="project" value="UniProtKB-UniRule"/>
</dbReference>
<evidence type="ECO:0000313" key="3">
    <source>
        <dbReference type="EMBL" id="EIE85898.1"/>
    </source>
</evidence>
<sequence>MQGTVTEHIVKDKDTVSAIDTMVKESDSVDVEVVVGDKKTKTVVDTTTITDETKPDTVTTGVVVGAVTEAIVTDKEVATVVEDIVKKTDTVDVDVIVGEQEVDTITKDKTTSDSHIDVIVKETKQVVDDKKTVVDDKKTVVDVSETEVIGEEVTVIDTTEVTGVISGTVTETIVKDKDTVSAIDTIVKESDSVDVEVVVGDKKTKTVVDTTTITDETKPDTVTTGVVVGAVTEAIVTDKEVATVVEDIVKKTDTVDVDVIVGEQEVDTITKDKTTSDSHIDVIVKETKQVVDDKKTVVDDKKTVVDVSETEVIGEEVTVIDTTEVTGVISGTVTETIVKDKDTVSAIDTIVKDSDYITVEVIAGDKKTKAIIDTTTITDNTEVDTVTTGVVVGAVNEAIVTNKDVAKIIKDIVKKTDSVDVDIVVGEQDVDSTNKDKITSDSQVQIIVKKTDVVVGEEETVVKTVEEVTGVTGVIAGTVTETIVKDKDTVSAIDTIVKESDSVDVEVVVGDKKTKTVVDTTTITDETKPDTVTTGVVVGAVTEAIVTDKEVTTVVEDIVKKTDTVDVDVIVGEQEVDTITKDKTTSDSHIDVIVKETKQVVDDKKTVVDVSETESSGVIAGAVTEAIVSDKKVASAVESIVTDAESVTVEIVGGDKKVDTVVDTSAVGQVASKVDTVKKTDISKDFENVKDTTKDSVTSKVGTVAAGIVAGAVVEAIANDKPSQIETTVRESKGTIVEVTADDKKSEVVIGEVDIEDATVSKIDVTVKETVNSDVISVEDVVTDTSATVITGTTTEAISTDKETSPSVEVITGDKKVDTVFEITTEDKINIIAKDSDASTTDVIVGEVETVVDVRTETVTTGIVTDAVVEAISKDKETLEAIQAITKNVSSIDVDVIVTDKTQPISEGETSATKIEIIIKDITEVVDTEGVVISEKDTEGVVGSVSSAVTDVLAKDKETLAKIDAAIKESDSVIIELVAGEKKAGVVVDTTVEKVTIDETDVVKDTSSVPVDHEKDIIRDTVTEIITGDKETGSAIETIVKESDSITVVVGTAEKKVESVDTVTENKTIVDSTVDDVKHKSDTVVDTSNIVVETEVADIISDTVVKVITADKEIASTIKESDSVIVEVSADDKKSRGVIDVPKKEKKTTTETVEEIITSETKAPTVISVDVLGDKDVVSTVKETSSFEIVSDSDKKIEIVEASKPVQEQTVIEFVTKNEAVAAGVVVGTVTEAVIRDQKVVSAIEDIVKKYGDVSIEVVTTEKPTGSITADSKIGIIIKETEIVNNQRIKEIETAPVDATGIIASAVAERIVKDKETASKVGNIIEQSDSVAIEVIAGTTVTQNVIDVTDVVIDETQVKTEIVSIPEAITAGVIAGGVVSAVIGSEKVLSNVDTIVKGSGSFDIEVITDKDTDKVKPTSQIGFVLKESAPVDSTVTKKDNTSIGAIVARTIAESVLGNKDTSSVVGNTAQTSDAIAIQIISGDEKVETVVDTTTIVTEEIDIVEKVVTETVANDIKEISVIDTKKPKSVDIIDEKTTAIIEDKTIHTSQVDVIQKETDQCIIGDKKTVTKPNTGVSKTEGAVAAVIAGAVTEAIVTDKEVATVVEDIVKKTDTVDVDVIVGEQEVDTITKDKTTSDSHIDVIVKETKQVVDDKKTVVDDKKTVVDVSETEVIGEEVTVIDTTEVTGVISGTVTETIVKDKDTVSAIDTIVKDSDYITVEVIAGDKKTKAIIDTTTITDNTEVDTVTTGVVVGAVNEAIVTNKDVAKIIKDIVKKTDSVDVDIVVGEQDVDSTNKDKITSDSQVQIIVKKTDVVVGEEETVVKTVEEVTGVTGVIAGTVTETIVKDKDTVSAIDTIVKESDSVDVEVVVGDKKTKTVVDTTTITDETKPDTVTTGVVVGAVTEAIVTDKEVATVVEDIVKKTDTVDVDVIVGEQEVDTITKDKTTSDSHIDVIVKETKQVVDDKKTVVDDKKTVVDVSETEVIGEEVTVIDTTEVTGVISGTVTETIVKDKDTVSAIDTIVKESDSVDVEVVVGDKKTKTVVDTTTITDETKPDTVTTGVVVGAVTEAIVTDKEVATVVEDIVKKTDTVDVDVIVGEQEVDTITKDKTTSDSHIDVIVKETKQVVDDKKTVVDVSETEVIGEEVTVIDTTEVTGVISGTVTETIVKDKEIATAIDTIIKDSDSVAIEVTAGGKKTAAVIDTVDIKQTIDKVDIVVKKPSDIIVDDVTKVDKVTKAVDISDEAITAGVISSVVDEIVARQGEVAKESGAFAVEVIAGDKTSKTVVDTTSGEKDVTDITKVDVVVKPSEQNETTEDISETVVIGVVAGKIAEAVVADKDTSSKVEAIIKETGSVVIDVVEKDIRKDTSTEVIDSKVDVIVKKDDSASVIEKQLEFVSSDTVKGAVIDAVLKDKDVVSTIGTIVKESDSVDIEVIAEEEQPIVKRVTEVVTGDEVIVDRKEYISIIDIVSKSQGTTAGVVSGAVTEVIVGDEEVSSNVETIVKESDAIVIEVTVDGKTTKTIVDTSDVEKTVSKVDVATQESGKDNVSKAQVIAASIVAGAVAEIVKHKETADDETILTETDEVVIEVTVGDKKADSIVSSKNVEDKTGSKKIEVVIKEHDVSSTEDKDQEIVVGTTEVVTTGVIAGTIVEAVVNDTIDTQRIVSKSDSVDIAVVTETNATLVSSDNKVSLDTKVDVIVKETDEIVKQEVNIGSETIPTSVVAGTLVAGIVSDKDTVDIIETTIKGSDEVNVEVITEDKPTSEAEKITESESYAVGKVAGAITETVVADKEKVSAIEQVIKKADDSITVEVIAGDKKTETVIDKATVEEVVSEIDVVSKDSKVDTIKEIAAVGAAIGAAIGTVAVIDSDEKKNSPKEATIKDQVVDEVEKSTVTETEVVSVAVGSDKTTKAKANEVVSTDFKVIEDIQVTTDVITVGEKDVIKTQTHEDKQVVVDVEDYKVEDVTKVDRIEGVVIGEHDVQEGDASKTSVTVSREITPVENVEVIGHVEKAAETTYGWFSGLVEKINSMLEVGDCAEDVNAAIAAEESQLQIILEKSKAGSSAEVQELDVYYDKLHESVKSQISGIKTSVNEAYVDNKVPQKITFHNAKEELKKTLDVQLKETKQAVYEKVAPKTTTQKVDVDSDSIAIIAVSDTKPAVVPEKIVDVIRYENVEQAQKETQQVVATVVQDTQAKLSSWYDILFGKIRGVIASTEVSADDKKKEIQQLITDANKEASVIITEAKKAFEFDYTVSEDCDSNVAVTVQGAQKQAIESFDNIQKIVSTQICAVEEIVVSDEDIEVIEEKVSIIESQSKRNAVVALENTTETAISVGFEGKSVTWIETTEFPVSFKDVKAFAFDLPDTVLNYRLTISQAWNTIVSKKKPSTFAHVDVEKLVVRWYNVFLEQRCKIDYSTCDREVLLISLRLILSEFSLEKAFTDEELNTLCTTWFKLQPFQDSTSSLQKIKQLDGMFAVSISCGFKLCTLMKVARHAGLNWHAQLTGDVFAACIARDNFTDLRSTSATVLSNAAMLCCLKDPSELAVVSSNPEILQVAKQNGAKTVLIDRQENIPAQDFDIHFDGLDIFAESYEAFVETKAVTKVEAPVTRSWFQRVVATVADAAETVTNAVIG</sequence>
<accession>I1CBR8</accession>
<dbReference type="EMBL" id="CH476739">
    <property type="protein sequence ID" value="EIE85898.1"/>
    <property type="molecule type" value="Genomic_DNA"/>
</dbReference>
<dbReference type="GeneID" id="93617574"/>
<dbReference type="RefSeq" id="XP_067521294.1">
    <property type="nucleotide sequence ID" value="XM_067665193.1"/>
</dbReference>
<evidence type="ECO:0000256" key="1">
    <source>
        <dbReference type="PROSITE-ProRule" id="PRU00409"/>
    </source>
</evidence>
<reference evidence="3 4" key="1">
    <citation type="journal article" date="2009" name="PLoS Genet.">
        <title>Genomic analysis of the basal lineage fungus Rhizopus oryzae reveals a whole-genome duplication.</title>
        <authorList>
            <person name="Ma L.-J."/>
            <person name="Ibrahim A.S."/>
            <person name="Skory C."/>
            <person name="Grabherr M.G."/>
            <person name="Burger G."/>
            <person name="Butler M."/>
            <person name="Elias M."/>
            <person name="Idnurm A."/>
            <person name="Lang B.F."/>
            <person name="Sone T."/>
            <person name="Abe A."/>
            <person name="Calvo S.E."/>
            <person name="Corrochano L.M."/>
            <person name="Engels R."/>
            <person name="Fu J."/>
            <person name="Hansberg W."/>
            <person name="Kim J.-M."/>
            <person name="Kodira C.D."/>
            <person name="Koehrsen M.J."/>
            <person name="Liu B."/>
            <person name="Miranda-Saavedra D."/>
            <person name="O'Leary S."/>
            <person name="Ortiz-Castellanos L."/>
            <person name="Poulter R."/>
            <person name="Rodriguez-Romero J."/>
            <person name="Ruiz-Herrera J."/>
            <person name="Shen Y.-Q."/>
            <person name="Zeng Q."/>
            <person name="Galagan J."/>
            <person name="Birren B.W."/>
            <person name="Cuomo C.A."/>
            <person name="Wickes B.L."/>
        </authorList>
    </citation>
    <scope>NUCLEOTIDE SEQUENCE [LARGE SCALE GENOMIC DNA]</scope>
    <source>
        <strain evidence="4">RA 99-880 / ATCC MYA-4621 / FGSC 9543 / NRRL 43880</strain>
    </source>
</reference>
<dbReference type="OrthoDB" id="2270798at2759"/>
<dbReference type="InterPro" id="IPR023198">
    <property type="entry name" value="PGP-like_dom2"/>
</dbReference>
<dbReference type="InterPro" id="IPR036412">
    <property type="entry name" value="HAD-like_sf"/>
</dbReference>
<organism evidence="3 4">
    <name type="scientific">Rhizopus delemar (strain RA 99-880 / ATCC MYA-4621 / FGSC 9543 / NRRL 43880)</name>
    <name type="common">Mucormycosis agent</name>
    <name type="synonym">Rhizopus arrhizus var. delemar</name>
    <dbReference type="NCBI Taxonomy" id="246409"/>
    <lineage>
        <taxon>Eukaryota</taxon>
        <taxon>Fungi</taxon>
        <taxon>Fungi incertae sedis</taxon>
        <taxon>Mucoromycota</taxon>
        <taxon>Mucoromycotina</taxon>
        <taxon>Mucoromycetes</taxon>
        <taxon>Mucorales</taxon>
        <taxon>Mucorineae</taxon>
        <taxon>Rhizopodaceae</taxon>
        <taxon>Rhizopus</taxon>
    </lineage>
</organism>
<feature type="domain" description="ATP-grasp" evidence="2">
    <location>
        <begin position="2662"/>
        <end position="2861"/>
    </location>
</feature>
<protein>
    <recommendedName>
        <fullName evidence="2">ATP-grasp domain-containing protein</fullName>
    </recommendedName>
</protein>
<dbReference type="InterPro" id="IPR023214">
    <property type="entry name" value="HAD_sf"/>
</dbReference>
<keyword evidence="1" id="KW-0547">Nucleotide-binding</keyword>
<dbReference type="SUPFAM" id="SSF56784">
    <property type="entry name" value="HAD-like"/>
    <property type="match status" value="1"/>
</dbReference>
<dbReference type="VEuPathDB" id="FungiDB:RO3G_10608"/>
<gene>
    <name evidence="3" type="ORF">RO3G_10608</name>
</gene>
<dbReference type="PROSITE" id="PS50975">
    <property type="entry name" value="ATP_GRASP"/>
    <property type="match status" value="1"/>
</dbReference>
<proteinExistence type="predicted"/>
<dbReference type="Gene3D" id="3.40.50.1000">
    <property type="entry name" value="HAD superfamily/HAD-like"/>
    <property type="match status" value="1"/>
</dbReference>
<dbReference type="Proteomes" id="UP000009138">
    <property type="component" value="Unassembled WGS sequence"/>
</dbReference>
<dbReference type="InParanoid" id="I1CBR8"/>
<dbReference type="Gene3D" id="1.10.150.240">
    <property type="entry name" value="Putative phosphatase, domain 2"/>
    <property type="match status" value="1"/>
</dbReference>
<dbReference type="eggNOG" id="ENOG502TA2E">
    <property type="taxonomic scope" value="Eukaryota"/>
</dbReference>
<name>I1CBR8_RHIO9</name>